<feature type="domain" description="MADF" evidence="2">
    <location>
        <begin position="24"/>
        <end position="121"/>
    </location>
</feature>
<dbReference type="SMART" id="SM00595">
    <property type="entry name" value="MADF"/>
    <property type="match status" value="1"/>
</dbReference>
<evidence type="ECO:0000256" key="1">
    <source>
        <dbReference type="SAM" id="MobiDB-lite"/>
    </source>
</evidence>
<dbReference type="InterPro" id="IPR039353">
    <property type="entry name" value="TF_Adf1"/>
</dbReference>
<dbReference type="GO" id="GO:0006357">
    <property type="term" value="P:regulation of transcription by RNA polymerase II"/>
    <property type="evidence" value="ECO:0007669"/>
    <property type="project" value="TreeGrafter"/>
</dbReference>
<dbReference type="EMBL" id="OZ034826">
    <property type="protein sequence ID" value="CAL1681092.1"/>
    <property type="molecule type" value="Genomic_DNA"/>
</dbReference>
<organism evidence="3 4">
    <name type="scientific">Lasius platythorax</name>
    <dbReference type="NCBI Taxonomy" id="488582"/>
    <lineage>
        <taxon>Eukaryota</taxon>
        <taxon>Metazoa</taxon>
        <taxon>Ecdysozoa</taxon>
        <taxon>Arthropoda</taxon>
        <taxon>Hexapoda</taxon>
        <taxon>Insecta</taxon>
        <taxon>Pterygota</taxon>
        <taxon>Neoptera</taxon>
        <taxon>Endopterygota</taxon>
        <taxon>Hymenoptera</taxon>
        <taxon>Apocrita</taxon>
        <taxon>Aculeata</taxon>
        <taxon>Formicoidea</taxon>
        <taxon>Formicidae</taxon>
        <taxon>Formicinae</taxon>
        <taxon>Lasius</taxon>
        <taxon>Lasius</taxon>
    </lineage>
</organism>
<dbReference type="Pfam" id="PF10545">
    <property type="entry name" value="MADF_DNA_bdg"/>
    <property type="match status" value="1"/>
</dbReference>
<dbReference type="GO" id="GO:0005634">
    <property type="term" value="C:nucleus"/>
    <property type="evidence" value="ECO:0007669"/>
    <property type="project" value="TreeGrafter"/>
</dbReference>
<gene>
    <name evidence="3" type="ORF">LPLAT_LOCUS7244</name>
</gene>
<dbReference type="PROSITE" id="PS51029">
    <property type="entry name" value="MADF"/>
    <property type="match status" value="1"/>
</dbReference>
<dbReference type="InterPro" id="IPR006578">
    <property type="entry name" value="MADF-dom"/>
</dbReference>
<accession>A0AAV2NN67</accession>
<sequence length="287" mass="32282">MENCEESYTQFEDESSLNLLACRELIGLVKSNELLWKKRCISFKDQQMKNLCWTSIGSVLTSVLSGTDAEKEFYKLRQKFGREVRKEKESAPRSGAAAGQQTYKSEWPLYKNLEFLKDVIKPRRTISNFPKKSPNQRPSPSPSPPATIMENSSSPSNLLWNSDLEGSLLSESDGDNCPSMSSPSRALLKRTVPAPDSFYTKKKKVQDSMAIVIEKHSANLNMLTDKITKCLKSSPSPTENQPEDSLILSVSAALTRVPEEKRLSCIIEILQIVQKYTDSHGKIELKK</sequence>
<feature type="region of interest" description="Disordered" evidence="1">
    <location>
        <begin position="126"/>
        <end position="156"/>
    </location>
</feature>
<dbReference type="PANTHER" id="PTHR12243:SF67">
    <property type="entry name" value="COREPRESSOR OF PANGOLIN, ISOFORM A-RELATED"/>
    <property type="match status" value="1"/>
</dbReference>
<reference evidence="3" key="1">
    <citation type="submission" date="2024-04" db="EMBL/GenBank/DDBJ databases">
        <authorList>
            <consortium name="Molecular Ecology Group"/>
        </authorList>
    </citation>
    <scope>NUCLEOTIDE SEQUENCE</scope>
</reference>
<dbReference type="AlphaFoldDB" id="A0AAV2NN67"/>
<protein>
    <recommendedName>
        <fullName evidence="2">MADF domain-containing protein</fullName>
    </recommendedName>
</protein>
<dbReference type="GO" id="GO:0005667">
    <property type="term" value="C:transcription regulator complex"/>
    <property type="evidence" value="ECO:0007669"/>
    <property type="project" value="TreeGrafter"/>
</dbReference>
<proteinExistence type="predicted"/>
<evidence type="ECO:0000259" key="2">
    <source>
        <dbReference type="PROSITE" id="PS51029"/>
    </source>
</evidence>
<keyword evidence="4" id="KW-1185">Reference proteome</keyword>
<name>A0AAV2NN67_9HYME</name>
<evidence type="ECO:0000313" key="3">
    <source>
        <dbReference type="EMBL" id="CAL1681092.1"/>
    </source>
</evidence>
<evidence type="ECO:0000313" key="4">
    <source>
        <dbReference type="Proteomes" id="UP001497644"/>
    </source>
</evidence>
<dbReference type="PANTHER" id="PTHR12243">
    <property type="entry name" value="MADF DOMAIN TRANSCRIPTION FACTOR"/>
    <property type="match status" value="1"/>
</dbReference>
<dbReference type="Proteomes" id="UP001497644">
    <property type="component" value="Chromosome 3"/>
</dbReference>